<feature type="signal peptide" evidence="1">
    <location>
        <begin position="1"/>
        <end position="22"/>
    </location>
</feature>
<evidence type="ECO:0000313" key="2">
    <source>
        <dbReference type="EMBL" id="OOZ40752.1"/>
    </source>
</evidence>
<reference evidence="2 3" key="1">
    <citation type="submission" date="2016-11" db="EMBL/GenBank/DDBJ databases">
        <title>Mixed transmission modes and dynamic genome evolution in an obligate animal-bacterial symbiosis.</title>
        <authorList>
            <person name="Russell S.L."/>
            <person name="Corbett-Detig R.B."/>
            <person name="Cavanaugh C.M."/>
        </authorList>
    </citation>
    <scope>NUCLEOTIDE SEQUENCE [LARGE SCALE GENOMIC DNA]</scope>
    <source>
        <strain evidence="2">Sveles-Q1</strain>
    </source>
</reference>
<evidence type="ECO:0000313" key="3">
    <source>
        <dbReference type="Proteomes" id="UP000191110"/>
    </source>
</evidence>
<comment type="caution">
    <text evidence="2">The sequence shown here is derived from an EMBL/GenBank/DDBJ whole genome shotgun (WGS) entry which is preliminary data.</text>
</comment>
<organism evidence="2 3">
    <name type="scientific">Solemya pervernicosa gill symbiont</name>
    <dbReference type="NCBI Taxonomy" id="642797"/>
    <lineage>
        <taxon>Bacteria</taxon>
        <taxon>Pseudomonadati</taxon>
        <taxon>Pseudomonadota</taxon>
        <taxon>Gammaproteobacteria</taxon>
        <taxon>sulfur-oxidizing symbionts</taxon>
    </lineage>
</organism>
<protein>
    <recommendedName>
        <fullName evidence="4">DUF4426 domain-containing protein</fullName>
    </recommendedName>
</protein>
<name>A0A1T2L6R8_9GAMM</name>
<sequence>MTIRPLALSLFLLSLFVLSVQAAKILELDGAYGIHFGPLAGSGVVVLEEVAMGVDHMPGTRLIEVVPPQPIYYFEHYFLNIDHKDDSIARITAKGDYESMAACMIVMGQLTTEMSRKHGEFTENQVENNTNRTIRRVLRRSLNFGNVQVEMSCNDTREPQRFLLNLSYQRHTR</sequence>
<dbReference type="EMBL" id="MPRL01000018">
    <property type="protein sequence ID" value="OOZ40752.1"/>
    <property type="molecule type" value="Genomic_DNA"/>
</dbReference>
<feature type="chain" id="PRO_5011961713" description="DUF4426 domain-containing protein" evidence="1">
    <location>
        <begin position="23"/>
        <end position="173"/>
    </location>
</feature>
<keyword evidence="1" id="KW-0732">Signal</keyword>
<dbReference type="Proteomes" id="UP000191110">
    <property type="component" value="Unassembled WGS sequence"/>
</dbReference>
<keyword evidence="3" id="KW-1185">Reference proteome</keyword>
<gene>
    <name evidence="2" type="ORF">BOW53_06440</name>
</gene>
<evidence type="ECO:0000256" key="1">
    <source>
        <dbReference type="SAM" id="SignalP"/>
    </source>
</evidence>
<proteinExistence type="predicted"/>
<evidence type="ECO:0008006" key="4">
    <source>
        <dbReference type="Google" id="ProtNLM"/>
    </source>
</evidence>
<dbReference type="AlphaFoldDB" id="A0A1T2L6R8"/>
<accession>A0A1T2L6R8</accession>